<dbReference type="EMBL" id="ACJW02000003">
    <property type="protein sequence ID" value="EEP68164.1"/>
    <property type="molecule type" value="Genomic_DNA"/>
</dbReference>
<organism evidence="1 2">
    <name type="scientific">Kingella oralis ATCC 51147</name>
    <dbReference type="NCBI Taxonomy" id="629741"/>
    <lineage>
        <taxon>Bacteria</taxon>
        <taxon>Pseudomonadati</taxon>
        <taxon>Pseudomonadota</taxon>
        <taxon>Betaproteobacteria</taxon>
        <taxon>Neisseriales</taxon>
        <taxon>Neisseriaceae</taxon>
        <taxon>Kingella</taxon>
    </lineage>
</organism>
<dbReference type="HOGENOM" id="CLU_2649619_0_0_4"/>
<comment type="caution">
    <text evidence="1">The sequence shown here is derived from an EMBL/GenBank/DDBJ whole genome shotgun (WGS) entry which is preliminary data.</text>
</comment>
<proteinExistence type="predicted"/>
<sequence>MGVEKGSLKSNNGFQTAFAKSSNNVGCTSFDMGDGIALSLYRGGRLTFFASPKIRTCIRHLHDGERAAVYQPAVKH</sequence>
<dbReference type="Proteomes" id="UP000003009">
    <property type="component" value="Unassembled WGS sequence"/>
</dbReference>
<protein>
    <submittedName>
        <fullName evidence="1">Uncharacterized protein</fullName>
    </submittedName>
</protein>
<evidence type="ECO:0000313" key="2">
    <source>
        <dbReference type="Proteomes" id="UP000003009"/>
    </source>
</evidence>
<accession>C4GK42</accession>
<evidence type="ECO:0000313" key="1">
    <source>
        <dbReference type="EMBL" id="EEP68164.1"/>
    </source>
</evidence>
<name>C4GK42_9NEIS</name>
<keyword evidence="2" id="KW-1185">Reference proteome</keyword>
<dbReference type="STRING" id="629741.GCWU000324_02416"/>
<reference evidence="1" key="1">
    <citation type="submission" date="2009-04" db="EMBL/GenBank/DDBJ databases">
        <authorList>
            <person name="Weinstock G."/>
            <person name="Sodergren E."/>
            <person name="Clifton S."/>
            <person name="Fulton L."/>
            <person name="Fulton B."/>
            <person name="Courtney L."/>
            <person name="Fronick C."/>
            <person name="Harrison M."/>
            <person name="Strong C."/>
            <person name="Farmer C."/>
            <person name="Delahaunty K."/>
            <person name="Markovic C."/>
            <person name="Hall O."/>
            <person name="Minx P."/>
            <person name="Tomlinson C."/>
            <person name="Mitreva M."/>
            <person name="Nelson J."/>
            <person name="Hou S."/>
            <person name="Wollam A."/>
            <person name="Pepin K.H."/>
            <person name="Johnson M."/>
            <person name="Bhonagiri V."/>
            <person name="Nash W.E."/>
            <person name="Warren W."/>
            <person name="Chinwalla A."/>
            <person name="Mardis E.R."/>
            <person name="Wilson R.K."/>
        </authorList>
    </citation>
    <scope>NUCLEOTIDE SEQUENCE [LARGE SCALE GENOMIC DNA]</scope>
    <source>
        <strain evidence="1">ATCC 51147</strain>
    </source>
</reference>
<dbReference type="AlphaFoldDB" id="C4GK42"/>
<gene>
    <name evidence="1" type="ORF">GCWU000324_02416</name>
</gene>